<dbReference type="SUPFAM" id="SSF102215">
    <property type="entry name" value="Creatininase"/>
    <property type="match status" value="1"/>
</dbReference>
<proteinExistence type="predicted"/>
<accession>A0AAF0HDV3</accession>
<name>A0AAF0HDV3_9HYPH</name>
<reference evidence="1" key="1">
    <citation type="submission" date="2023-05" db="EMBL/GenBank/DDBJ databases">
        <title>Complete genome sequence of Agrobacterium larrymoorei CFBP5477.</title>
        <authorList>
            <person name="Yen H.-C."/>
            <person name="Chou L."/>
            <person name="Lin Y.-C."/>
            <person name="Lai E.-M."/>
            <person name="Kuo C.-H."/>
        </authorList>
    </citation>
    <scope>NUCLEOTIDE SEQUENCE</scope>
    <source>
        <strain evidence="1">CFBP5477</strain>
        <plasmid evidence="1">pAlCFBP5477</plasmid>
    </source>
</reference>
<dbReference type="Proteomes" id="UP000298664">
    <property type="component" value="Plasmid pAlCFBP5477"/>
</dbReference>
<geneLocation type="plasmid" evidence="1 2">
    <name>pAlCFBP5477</name>
</geneLocation>
<evidence type="ECO:0000313" key="1">
    <source>
        <dbReference type="EMBL" id="WHA44087.1"/>
    </source>
</evidence>
<dbReference type="InterPro" id="IPR024087">
    <property type="entry name" value="Creatininase-like_sf"/>
</dbReference>
<protein>
    <submittedName>
        <fullName evidence="1">Creatininase family protein</fullName>
    </submittedName>
</protein>
<organism evidence="1 2">
    <name type="scientific">Agrobacterium larrymoorei</name>
    <dbReference type="NCBI Taxonomy" id="160699"/>
    <lineage>
        <taxon>Bacteria</taxon>
        <taxon>Pseudomonadati</taxon>
        <taxon>Pseudomonadota</taxon>
        <taxon>Alphaproteobacteria</taxon>
        <taxon>Hyphomicrobiales</taxon>
        <taxon>Rhizobiaceae</taxon>
        <taxon>Rhizobium/Agrobacterium group</taxon>
        <taxon>Agrobacterium</taxon>
    </lineage>
</organism>
<dbReference type="AlphaFoldDB" id="A0AAF0HDV3"/>
<evidence type="ECO:0000313" key="2">
    <source>
        <dbReference type="Proteomes" id="UP000298664"/>
    </source>
</evidence>
<keyword evidence="1" id="KW-0614">Plasmid</keyword>
<dbReference type="Gene3D" id="3.40.50.10310">
    <property type="entry name" value="Creatininase"/>
    <property type="match status" value="1"/>
</dbReference>
<gene>
    <name evidence="1" type="ORF">CFBP5477_021985</name>
</gene>
<sequence>MSPGKPVITLPFGSQEEQGRHAPMGDFMLMEAIALKVAEASGTIVAQRMPVTVPLDCHEVNDDGVLSGDPQLATAQKSERIFYHLVGFCSRFVDHIHAFNMRSPSHQTQKAI</sequence>
<dbReference type="RefSeq" id="WP_137395870.1">
    <property type="nucleotide sequence ID" value="NZ_CP124735.1"/>
</dbReference>
<dbReference type="EMBL" id="CP124735">
    <property type="protein sequence ID" value="WHA44087.1"/>
    <property type="molecule type" value="Genomic_DNA"/>
</dbReference>